<dbReference type="STRING" id="225848.Sps_03425"/>
<dbReference type="Pfam" id="PF13442">
    <property type="entry name" value="Cytochrome_CBB3"/>
    <property type="match status" value="1"/>
</dbReference>
<keyword evidence="9" id="KW-1185">Reference proteome</keyword>
<dbReference type="RefSeq" id="WP_077753572.1">
    <property type="nucleotide sequence ID" value="NZ_CP014782.1"/>
</dbReference>
<dbReference type="PROSITE" id="PS51007">
    <property type="entry name" value="CYTC"/>
    <property type="match status" value="3"/>
</dbReference>
<feature type="binding site" description="covalent" evidence="4">
    <location>
        <position position="189"/>
    </location>
    <ligand>
        <name>heme c</name>
        <dbReference type="ChEBI" id="CHEBI:61717"/>
        <label>2</label>
    </ligand>
</feature>
<feature type="binding site" description="covalent" evidence="4">
    <location>
        <position position="186"/>
    </location>
    <ligand>
        <name>heme c</name>
        <dbReference type="ChEBI" id="CHEBI:61717"/>
        <label>2</label>
    </ligand>
</feature>
<dbReference type="Gene3D" id="1.10.760.10">
    <property type="entry name" value="Cytochrome c-like domain"/>
    <property type="match status" value="2"/>
</dbReference>
<feature type="chain" id="PRO_5012255645" evidence="6">
    <location>
        <begin position="24"/>
        <end position="410"/>
    </location>
</feature>
<dbReference type="GO" id="GO:0009055">
    <property type="term" value="F:electron transfer activity"/>
    <property type="evidence" value="ECO:0007669"/>
    <property type="project" value="InterPro"/>
</dbReference>
<dbReference type="AlphaFoldDB" id="A0A1S6HSS4"/>
<feature type="domain" description="Cytochrome c" evidence="7">
    <location>
        <begin position="27"/>
        <end position="129"/>
    </location>
</feature>
<dbReference type="OrthoDB" id="9811281at2"/>
<feature type="binding site" description="axial binding residue" evidence="5">
    <location>
        <position position="190"/>
    </location>
    <ligand>
        <name>heme c</name>
        <dbReference type="ChEBI" id="CHEBI:61717"/>
        <label>2</label>
    </ligand>
    <ligandPart>
        <name>Fe</name>
        <dbReference type="ChEBI" id="CHEBI:18248"/>
    </ligandPart>
</feature>
<feature type="signal peptide" evidence="6">
    <location>
        <begin position="1"/>
        <end position="23"/>
    </location>
</feature>
<dbReference type="KEGG" id="spsw:Sps_03425"/>
<keyword evidence="1 4" id="KW-0349">Heme</keyword>
<feature type="binding site" description="covalent" evidence="4">
    <location>
        <position position="305"/>
    </location>
    <ligand>
        <name>heme c</name>
        <dbReference type="ChEBI" id="CHEBI:61717"/>
        <label>3</label>
    </ligand>
</feature>
<dbReference type="InterPro" id="IPR051459">
    <property type="entry name" value="Cytochrome_c-type_DH"/>
</dbReference>
<evidence type="ECO:0000313" key="9">
    <source>
        <dbReference type="Proteomes" id="UP000189545"/>
    </source>
</evidence>
<feature type="binding site" description="axial binding residue" evidence="5">
    <location>
        <position position="309"/>
    </location>
    <ligand>
        <name>heme c</name>
        <dbReference type="ChEBI" id="CHEBI:61717"/>
        <label>3</label>
    </ligand>
    <ligandPart>
        <name>Fe</name>
        <dbReference type="ChEBI" id="CHEBI:18248"/>
    </ligandPart>
</feature>
<feature type="domain" description="Cytochrome c" evidence="7">
    <location>
        <begin position="292"/>
        <end position="382"/>
    </location>
</feature>
<protein>
    <submittedName>
        <fullName evidence="8">Cytochrome c, mono-and diheme variants family</fullName>
    </submittedName>
</protein>
<comment type="cofactor">
    <cofactor evidence="4">
        <name>heme c</name>
        <dbReference type="ChEBI" id="CHEBI:61717"/>
    </cofactor>
    <text evidence="4">Binds 3 heme c groups covalently per subunit.</text>
</comment>
<dbReference type="GO" id="GO:0016020">
    <property type="term" value="C:membrane"/>
    <property type="evidence" value="ECO:0007669"/>
    <property type="project" value="InterPro"/>
</dbReference>
<dbReference type="SUPFAM" id="SSF46626">
    <property type="entry name" value="Cytochrome c"/>
    <property type="match status" value="3"/>
</dbReference>
<reference evidence="8 9" key="1">
    <citation type="submission" date="2016-03" db="EMBL/GenBank/DDBJ databases">
        <title>Complete genome sequence of Shewanella psychrophila WP2, a deep sea bacterium isolated from west Pacific sediment.</title>
        <authorList>
            <person name="Xu G."/>
            <person name="Jian H."/>
        </authorList>
    </citation>
    <scope>NUCLEOTIDE SEQUENCE [LARGE SCALE GENOMIC DNA]</scope>
    <source>
        <strain evidence="8 9">WP2</strain>
    </source>
</reference>
<dbReference type="Proteomes" id="UP000189545">
    <property type="component" value="Chromosome"/>
</dbReference>
<keyword evidence="2 5" id="KW-0479">Metal-binding</keyword>
<gene>
    <name evidence="8" type="ORF">Sps_03425</name>
</gene>
<evidence type="ECO:0000256" key="4">
    <source>
        <dbReference type="PIRSR" id="PIRSR000018-50"/>
    </source>
</evidence>
<evidence type="ECO:0000256" key="5">
    <source>
        <dbReference type="PIRSR" id="PIRSR000018-51"/>
    </source>
</evidence>
<dbReference type="GO" id="GO:0005506">
    <property type="term" value="F:iron ion binding"/>
    <property type="evidence" value="ECO:0007669"/>
    <property type="project" value="InterPro"/>
</dbReference>
<proteinExistence type="predicted"/>
<dbReference type="PANTHER" id="PTHR35008">
    <property type="entry name" value="BLL4482 PROTEIN-RELATED"/>
    <property type="match status" value="1"/>
</dbReference>
<keyword evidence="3 5" id="KW-0408">Iron</keyword>
<dbReference type="PANTHER" id="PTHR35008:SF4">
    <property type="entry name" value="BLL4482 PROTEIN"/>
    <property type="match status" value="1"/>
</dbReference>
<dbReference type="PIRSF" id="PIRSF000018">
    <property type="entry name" value="Mb_ADH_cyt_c"/>
    <property type="match status" value="1"/>
</dbReference>
<evidence type="ECO:0000256" key="3">
    <source>
        <dbReference type="ARBA" id="ARBA00023004"/>
    </source>
</evidence>
<feature type="binding site" description="axial binding residue" evidence="5">
    <location>
        <position position="45"/>
    </location>
    <ligand>
        <name>heme c</name>
        <dbReference type="ChEBI" id="CHEBI:61717"/>
        <label>1</label>
    </ligand>
    <ligandPart>
        <name>Fe</name>
        <dbReference type="ChEBI" id="CHEBI:18248"/>
    </ligandPart>
</feature>
<evidence type="ECO:0000256" key="1">
    <source>
        <dbReference type="ARBA" id="ARBA00022617"/>
    </source>
</evidence>
<evidence type="ECO:0000313" key="8">
    <source>
        <dbReference type="EMBL" id="AQS38552.1"/>
    </source>
</evidence>
<dbReference type="GO" id="GO:0020037">
    <property type="term" value="F:heme binding"/>
    <property type="evidence" value="ECO:0007669"/>
    <property type="project" value="InterPro"/>
</dbReference>
<keyword evidence="6" id="KW-0732">Signal</keyword>
<accession>A0A1S6HSS4</accession>
<evidence type="ECO:0000259" key="7">
    <source>
        <dbReference type="PROSITE" id="PS51007"/>
    </source>
</evidence>
<evidence type="ECO:0000256" key="6">
    <source>
        <dbReference type="SAM" id="SignalP"/>
    </source>
</evidence>
<dbReference type="Pfam" id="PF00034">
    <property type="entry name" value="Cytochrom_C"/>
    <property type="match status" value="1"/>
</dbReference>
<dbReference type="InterPro" id="IPR009056">
    <property type="entry name" value="Cyt_c-like_dom"/>
</dbReference>
<dbReference type="GO" id="GO:0016614">
    <property type="term" value="F:oxidoreductase activity, acting on CH-OH group of donors"/>
    <property type="evidence" value="ECO:0007669"/>
    <property type="project" value="InterPro"/>
</dbReference>
<evidence type="ECO:0000256" key="2">
    <source>
        <dbReference type="ARBA" id="ARBA00022723"/>
    </source>
</evidence>
<dbReference type="InterPro" id="IPR036909">
    <property type="entry name" value="Cyt_c-like_dom_sf"/>
</dbReference>
<name>A0A1S6HSS4_9GAMM</name>
<feature type="binding site" description="covalent" evidence="4">
    <location>
        <position position="308"/>
    </location>
    <ligand>
        <name>heme c</name>
        <dbReference type="ChEBI" id="CHEBI:61717"/>
        <label>3</label>
    </ligand>
</feature>
<feature type="binding site" description="covalent" evidence="4">
    <location>
        <position position="41"/>
    </location>
    <ligand>
        <name>heme c</name>
        <dbReference type="ChEBI" id="CHEBI:61717"/>
        <label>1</label>
    </ligand>
</feature>
<sequence length="410" mass="45683">MKMNVNLLKLSALFLALPLTANATENELVEQGKYLAKLGDCTACHTIDEGQANGGGLPFTTPFGIVYSTNISSDEEFGIGHYSLEDFTDAMRDGIAPKGNLYPAMPYTSYHLLKDHDIEALYRYFMSTKPVKQENRDNDLMFPTNIRMGLKAWNLVNHDSKVFEANADKSEKWNRGSYIVNGLGHCGECHTPRDVMFAMDQSRHFEGELIGGAEASDITPKELNRQGWTKQDLDDVLRKGYSRKGTVFAGMYPVVFHSFSHLTKDDMSAVTSYLLDNDGEVAAKSDTFNGHDKSDPGYDLYKGYCAGCHGINGEGKPNVSPALIANATIDKAIPINTLSVMLNGVEEQRYSHTHGFYAMPSYRDTLNVKQLTELTNYIRKVWTKQPSDLTESQVQEWVDKIEDSIADAAH</sequence>
<dbReference type="EMBL" id="CP014782">
    <property type="protein sequence ID" value="AQS38552.1"/>
    <property type="molecule type" value="Genomic_DNA"/>
</dbReference>
<feature type="domain" description="Cytochrome c" evidence="7">
    <location>
        <begin position="171"/>
        <end position="278"/>
    </location>
</feature>
<dbReference type="InterPro" id="IPR014353">
    <property type="entry name" value="Membr-bd_ADH_cyt_c"/>
</dbReference>
<organism evidence="8 9">
    <name type="scientific">Shewanella psychrophila</name>
    <dbReference type="NCBI Taxonomy" id="225848"/>
    <lineage>
        <taxon>Bacteria</taxon>
        <taxon>Pseudomonadati</taxon>
        <taxon>Pseudomonadota</taxon>
        <taxon>Gammaproteobacteria</taxon>
        <taxon>Alteromonadales</taxon>
        <taxon>Shewanellaceae</taxon>
        <taxon>Shewanella</taxon>
    </lineage>
</organism>
<feature type="binding site" description="covalent" evidence="4">
    <location>
        <position position="44"/>
    </location>
    <ligand>
        <name>heme c</name>
        <dbReference type="ChEBI" id="CHEBI:61717"/>
        <label>1</label>
    </ligand>
</feature>